<dbReference type="EMBL" id="MT142295">
    <property type="protein sequence ID" value="QJA77674.1"/>
    <property type="molecule type" value="Genomic_DNA"/>
</dbReference>
<evidence type="ECO:0000313" key="2">
    <source>
        <dbReference type="EMBL" id="QJA90771.1"/>
    </source>
</evidence>
<proteinExistence type="predicted"/>
<protein>
    <submittedName>
        <fullName evidence="1">Uncharacterized protein</fullName>
    </submittedName>
</protein>
<accession>A0A6M3K7D7</accession>
<name>A0A6M3K7D7_9ZZZZ</name>
<reference evidence="1" key="1">
    <citation type="submission" date="2020-03" db="EMBL/GenBank/DDBJ databases">
        <title>The deep terrestrial virosphere.</title>
        <authorList>
            <person name="Holmfeldt K."/>
            <person name="Nilsson E."/>
            <person name="Simone D."/>
            <person name="Lopez-Fernandez M."/>
            <person name="Wu X."/>
            <person name="de Brujin I."/>
            <person name="Lundin D."/>
            <person name="Andersson A."/>
            <person name="Bertilsson S."/>
            <person name="Dopson M."/>
        </authorList>
    </citation>
    <scope>NUCLEOTIDE SEQUENCE</scope>
    <source>
        <strain evidence="1">MM415A01250</strain>
        <strain evidence="2">MM415B03576</strain>
    </source>
</reference>
<gene>
    <name evidence="1" type="ORF">MM415A01250_0018</name>
    <name evidence="2" type="ORF">MM415B03576_0004</name>
</gene>
<dbReference type="AlphaFoldDB" id="A0A6M3K7D7"/>
<evidence type="ECO:0000313" key="1">
    <source>
        <dbReference type="EMBL" id="QJA77674.1"/>
    </source>
</evidence>
<sequence length="164" mass="18758">MKTLKSEARKLGGPLFSVRNGHCSTTAAWEAGFARGLGEYKDYRVVEGVLRVDTREHLPRPEVVIDADDQWHYPLGVAGDRVKLILPPEEKVQSDPLIDELRQEIATLEACQEIQETREADLRWRADRYEKALRAISLREQRGEQCGVWLGEVYDLAREALKDE</sequence>
<dbReference type="EMBL" id="MT142936">
    <property type="protein sequence ID" value="QJA90771.1"/>
    <property type="molecule type" value="Genomic_DNA"/>
</dbReference>
<organism evidence="1">
    <name type="scientific">viral metagenome</name>
    <dbReference type="NCBI Taxonomy" id="1070528"/>
    <lineage>
        <taxon>unclassified sequences</taxon>
        <taxon>metagenomes</taxon>
        <taxon>organismal metagenomes</taxon>
    </lineage>
</organism>